<reference evidence="1 2" key="1">
    <citation type="submission" date="2014-03" db="EMBL/GenBank/DDBJ databases">
        <title>Draft genome of the hookworm Oesophagostomum dentatum.</title>
        <authorList>
            <person name="Mitreva M."/>
        </authorList>
    </citation>
    <scope>NUCLEOTIDE SEQUENCE [LARGE SCALE GENOMIC DNA]</scope>
    <source>
        <strain evidence="1 2">OD-Hann</strain>
    </source>
</reference>
<dbReference type="Proteomes" id="UP000053660">
    <property type="component" value="Unassembled WGS sequence"/>
</dbReference>
<dbReference type="EMBL" id="KN580022">
    <property type="protein sequence ID" value="KHJ82380.1"/>
    <property type="molecule type" value="Genomic_DNA"/>
</dbReference>
<organism evidence="1 2">
    <name type="scientific">Oesophagostomum dentatum</name>
    <name type="common">Nodular worm</name>
    <dbReference type="NCBI Taxonomy" id="61180"/>
    <lineage>
        <taxon>Eukaryota</taxon>
        <taxon>Metazoa</taxon>
        <taxon>Ecdysozoa</taxon>
        <taxon>Nematoda</taxon>
        <taxon>Chromadorea</taxon>
        <taxon>Rhabditida</taxon>
        <taxon>Rhabditina</taxon>
        <taxon>Rhabditomorpha</taxon>
        <taxon>Strongyloidea</taxon>
        <taxon>Strongylidae</taxon>
        <taxon>Oesophagostomum</taxon>
    </lineage>
</organism>
<proteinExistence type="predicted"/>
<dbReference type="OrthoDB" id="5869534at2759"/>
<gene>
    <name evidence="1" type="ORF">OESDEN_17926</name>
</gene>
<dbReference type="AlphaFoldDB" id="A0A0B1SGN8"/>
<keyword evidence="2" id="KW-1185">Reference proteome</keyword>
<name>A0A0B1SGN8_OESDE</name>
<evidence type="ECO:0000313" key="2">
    <source>
        <dbReference type="Proteomes" id="UP000053660"/>
    </source>
</evidence>
<accession>A0A0B1SGN8</accession>
<protein>
    <submittedName>
        <fullName evidence="1">Uncharacterized protein</fullName>
    </submittedName>
</protein>
<sequence>MRFAEKFDKAKKEMEENKEQKSLRVLTKRTIVEKVTVESKRTASESAICAVADFFCKLFKGTQVNGYGDKPLQLTNGNPVYYSFAVTIESYMGIVERDPSLVVVISNILLRICESIPAFESVLLGKLMRSSQLLTMNEEKCAAFAKQLAAADDRRVMLIPETSAIKLFINLHILGYYNIRAP</sequence>
<evidence type="ECO:0000313" key="1">
    <source>
        <dbReference type="EMBL" id="KHJ82380.1"/>
    </source>
</evidence>